<evidence type="ECO:0000313" key="3">
    <source>
        <dbReference type="Proteomes" id="UP000275225"/>
    </source>
</evidence>
<dbReference type="CDD" id="cd00165">
    <property type="entry name" value="S4"/>
    <property type="match status" value="1"/>
</dbReference>
<protein>
    <submittedName>
        <fullName evidence="2">RNA-binding S4 domain-containing protein</fullName>
    </submittedName>
</protein>
<dbReference type="RefSeq" id="WP_124236927.1">
    <property type="nucleotide sequence ID" value="NZ_JBHUFI010000002.1"/>
</dbReference>
<dbReference type="AlphaFoldDB" id="A0A3N6WJU6"/>
<keyword evidence="3" id="KW-1185">Reference proteome</keyword>
<sequence length="75" mass="7857">MPDIEDVAISSDVIRLGQLLKFVGVAESGAHAASLIAAGDVRVNDEVELRRGRQLVRGDVIAVAVPSGTATFRIS</sequence>
<dbReference type="OrthoDB" id="9811532at2"/>
<dbReference type="SUPFAM" id="SSF55174">
    <property type="entry name" value="Alpha-L RNA-binding motif"/>
    <property type="match status" value="1"/>
</dbReference>
<accession>A0A3N6WJU6</accession>
<keyword evidence="1" id="KW-0694">RNA-binding</keyword>
<dbReference type="Pfam" id="PF13275">
    <property type="entry name" value="S4_2"/>
    <property type="match status" value="1"/>
</dbReference>
<dbReference type="Proteomes" id="UP000275225">
    <property type="component" value="Unassembled WGS sequence"/>
</dbReference>
<evidence type="ECO:0000256" key="1">
    <source>
        <dbReference type="PROSITE-ProRule" id="PRU00182"/>
    </source>
</evidence>
<dbReference type="Gene3D" id="3.10.290.10">
    <property type="entry name" value="RNA-binding S4 domain"/>
    <property type="match status" value="1"/>
</dbReference>
<comment type="caution">
    <text evidence="2">The sequence shown here is derived from an EMBL/GenBank/DDBJ whole genome shotgun (WGS) entry which is preliminary data.</text>
</comment>
<reference evidence="2 3" key="1">
    <citation type="submission" date="2018-11" db="EMBL/GenBank/DDBJ databases">
        <authorList>
            <person name="Li F."/>
        </authorList>
    </citation>
    <scope>NUCLEOTIDE SEQUENCE [LARGE SCALE GENOMIC DNA]</scope>
    <source>
        <strain evidence="2 3">YS17T</strain>
    </source>
</reference>
<dbReference type="GO" id="GO:0003723">
    <property type="term" value="F:RNA binding"/>
    <property type="evidence" value="ECO:0007669"/>
    <property type="project" value="UniProtKB-KW"/>
</dbReference>
<dbReference type="EMBL" id="RQJX01000011">
    <property type="protein sequence ID" value="RQN07719.1"/>
    <property type="molecule type" value="Genomic_DNA"/>
</dbReference>
<evidence type="ECO:0000313" key="2">
    <source>
        <dbReference type="EMBL" id="RQN07719.1"/>
    </source>
</evidence>
<gene>
    <name evidence="2" type="ORF">EHW97_09490</name>
</gene>
<organism evidence="2 3">
    <name type="scientific">Aeromicrobium camelliae</name>
    <dbReference type="NCBI Taxonomy" id="1538144"/>
    <lineage>
        <taxon>Bacteria</taxon>
        <taxon>Bacillati</taxon>
        <taxon>Actinomycetota</taxon>
        <taxon>Actinomycetes</taxon>
        <taxon>Propionibacteriales</taxon>
        <taxon>Nocardioidaceae</taxon>
        <taxon>Aeromicrobium</taxon>
    </lineage>
</organism>
<proteinExistence type="predicted"/>
<dbReference type="InterPro" id="IPR036986">
    <property type="entry name" value="S4_RNA-bd_sf"/>
</dbReference>
<name>A0A3N6WJU6_9ACTN</name>
<dbReference type="PROSITE" id="PS50889">
    <property type="entry name" value="S4"/>
    <property type="match status" value="1"/>
</dbReference>